<evidence type="ECO:0000313" key="1">
    <source>
        <dbReference type="EMBL" id="EAR94506.1"/>
    </source>
</evidence>
<proteinExistence type="predicted"/>
<dbReference type="Gene3D" id="6.20.250.70">
    <property type="match status" value="1"/>
</dbReference>
<keyword evidence="1" id="KW-0804">Transcription</keyword>
<sequence length="140" mass="16338">MSLLEQLAGYEDVEFSQISISEEDLNNKKIYLFQVPADFNIQKLDGIQLDLKSEEDQELAQKESESIVISKHDKETQKYMKKQILPLFPVKKSKELLINKKFAGFFKIYKKFTFPNISKKAIRKTKPITMKKENQGDESD</sequence>
<dbReference type="InParanoid" id="Q23DW4"/>
<dbReference type="Proteomes" id="UP000009168">
    <property type="component" value="Unassembled WGS sequence"/>
</dbReference>
<dbReference type="GO" id="GO:0000428">
    <property type="term" value="C:DNA-directed RNA polymerase complex"/>
    <property type="evidence" value="ECO:0007669"/>
    <property type="project" value="UniProtKB-KW"/>
</dbReference>
<dbReference type="KEGG" id="tet:TTHERM_00043790"/>
<dbReference type="HOGENOM" id="CLU_1839212_0_0_1"/>
<organism evidence="1 2">
    <name type="scientific">Tetrahymena thermophila (strain SB210)</name>
    <dbReference type="NCBI Taxonomy" id="312017"/>
    <lineage>
        <taxon>Eukaryota</taxon>
        <taxon>Sar</taxon>
        <taxon>Alveolata</taxon>
        <taxon>Ciliophora</taxon>
        <taxon>Intramacronucleata</taxon>
        <taxon>Oligohymenophorea</taxon>
        <taxon>Hymenostomatida</taxon>
        <taxon>Tetrahymenina</taxon>
        <taxon>Tetrahymenidae</taxon>
        <taxon>Tetrahymena</taxon>
    </lineage>
</organism>
<name>Q23DW4_TETTS</name>
<dbReference type="GO" id="GO:0006360">
    <property type="term" value="P:transcription by RNA polymerase I"/>
    <property type="evidence" value="ECO:0007669"/>
    <property type="project" value="InterPro"/>
</dbReference>
<accession>Q23DW4</accession>
<protein>
    <submittedName>
        <fullName evidence="1">DNA-directed RNA polymerase I subunit RPA34.5</fullName>
    </submittedName>
</protein>
<dbReference type="GeneID" id="7841269"/>
<dbReference type="OrthoDB" id="10581867at2759"/>
<gene>
    <name evidence="1" type="ORF">TTHERM_00043790</name>
</gene>
<reference evidence="2" key="1">
    <citation type="journal article" date="2006" name="PLoS Biol.">
        <title>Macronuclear genome sequence of the ciliate Tetrahymena thermophila, a model eukaryote.</title>
        <authorList>
            <person name="Eisen J.A."/>
            <person name="Coyne R.S."/>
            <person name="Wu M."/>
            <person name="Wu D."/>
            <person name="Thiagarajan M."/>
            <person name="Wortman J.R."/>
            <person name="Badger J.H."/>
            <person name="Ren Q."/>
            <person name="Amedeo P."/>
            <person name="Jones K.M."/>
            <person name="Tallon L.J."/>
            <person name="Delcher A.L."/>
            <person name="Salzberg S.L."/>
            <person name="Silva J.C."/>
            <person name="Haas B.J."/>
            <person name="Majoros W.H."/>
            <person name="Farzad M."/>
            <person name="Carlton J.M."/>
            <person name="Smith R.K. Jr."/>
            <person name="Garg J."/>
            <person name="Pearlman R.E."/>
            <person name="Karrer K.M."/>
            <person name="Sun L."/>
            <person name="Manning G."/>
            <person name="Elde N.C."/>
            <person name="Turkewitz A.P."/>
            <person name="Asai D.J."/>
            <person name="Wilkes D.E."/>
            <person name="Wang Y."/>
            <person name="Cai H."/>
            <person name="Collins K."/>
            <person name="Stewart B.A."/>
            <person name="Lee S.R."/>
            <person name="Wilamowska K."/>
            <person name="Weinberg Z."/>
            <person name="Ruzzo W.L."/>
            <person name="Wloga D."/>
            <person name="Gaertig J."/>
            <person name="Frankel J."/>
            <person name="Tsao C.-C."/>
            <person name="Gorovsky M.A."/>
            <person name="Keeling P.J."/>
            <person name="Waller R.F."/>
            <person name="Patron N.J."/>
            <person name="Cherry J.M."/>
            <person name="Stover N.A."/>
            <person name="Krieger C.J."/>
            <person name="del Toro C."/>
            <person name="Ryder H.F."/>
            <person name="Williamson S.C."/>
            <person name="Barbeau R.A."/>
            <person name="Hamilton E.P."/>
            <person name="Orias E."/>
        </authorList>
    </citation>
    <scope>NUCLEOTIDE SEQUENCE [LARGE SCALE GENOMIC DNA]</scope>
    <source>
        <strain evidence="2">SB210</strain>
    </source>
</reference>
<dbReference type="Pfam" id="PF08208">
    <property type="entry name" value="RNA_polI_A34"/>
    <property type="match status" value="1"/>
</dbReference>
<dbReference type="RefSeq" id="XP_001014572.1">
    <property type="nucleotide sequence ID" value="XM_001014572.1"/>
</dbReference>
<keyword evidence="2" id="KW-1185">Reference proteome</keyword>
<dbReference type="InterPro" id="IPR013240">
    <property type="entry name" value="DNA-dir_RNA_pol1_su_RPA34"/>
</dbReference>
<evidence type="ECO:0000313" key="2">
    <source>
        <dbReference type="Proteomes" id="UP000009168"/>
    </source>
</evidence>
<dbReference type="EMBL" id="GG662712">
    <property type="protein sequence ID" value="EAR94506.1"/>
    <property type="molecule type" value="Genomic_DNA"/>
</dbReference>
<dbReference type="OMA" id="IVISKHD"/>
<dbReference type="AlphaFoldDB" id="Q23DW4"/>
<keyword evidence="1" id="KW-0240">DNA-directed RNA polymerase</keyword>